<dbReference type="SUPFAM" id="SSF51126">
    <property type="entry name" value="Pectin lyase-like"/>
    <property type="match status" value="1"/>
</dbReference>
<comment type="subcellular location">
    <subcellularLocation>
        <location evidence="3">Secreted</location>
    </subcellularLocation>
</comment>
<dbReference type="Pfam" id="PF00544">
    <property type="entry name" value="Pectate_lyase_4"/>
    <property type="match status" value="1"/>
</dbReference>
<name>A0ABZ2UAA3_9FLAO</name>
<keyword evidence="6" id="KW-1185">Reference proteome</keyword>
<reference evidence="5 6" key="1">
    <citation type="submission" date="2024-03" db="EMBL/GenBank/DDBJ databases">
        <title>Flavobacterium soyae.</title>
        <authorList>
            <person name="Zheng W."/>
        </authorList>
    </citation>
    <scope>NUCLEOTIDE SEQUENCE [LARGE SCALE GENOMIC DNA]</scope>
    <source>
        <strain evidence="5 6">55</strain>
    </source>
</reference>
<keyword evidence="2 3" id="KW-0456">Lyase</keyword>
<dbReference type="InterPro" id="IPR002022">
    <property type="entry name" value="Pec_lyase"/>
</dbReference>
<keyword evidence="3" id="KW-0119">Carbohydrate metabolism</keyword>
<dbReference type="SMART" id="SM00656">
    <property type="entry name" value="Amb_all"/>
    <property type="match status" value="1"/>
</dbReference>
<gene>
    <name evidence="5" type="ORF">AABD74_13900</name>
</gene>
<dbReference type="Pfam" id="PF18962">
    <property type="entry name" value="Por_Secre_tail"/>
    <property type="match status" value="1"/>
</dbReference>
<dbReference type="Gene3D" id="2.60.40.3080">
    <property type="match status" value="1"/>
</dbReference>
<evidence type="ECO:0000259" key="4">
    <source>
        <dbReference type="SMART" id="SM00656"/>
    </source>
</evidence>
<dbReference type="Proteomes" id="UP001623852">
    <property type="component" value="Chromosome"/>
</dbReference>
<accession>A0ABZ2UAA3</accession>
<dbReference type="Gene3D" id="2.160.20.10">
    <property type="entry name" value="Single-stranded right-handed beta-helix, Pectin lyase-like"/>
    <property type="match status" value="1"/>
</dbReference>
<dbReference type="PANTHER" id="PTHR31683">
    <property type="entry name" value="PECTATE LYASE 18-RELATED"/>
    <property type="match status" value="1"/>
</dbReference>
<evidence type="ECO:0000313" key="6">
    <source>
        <dbReference type="Proteomes" id="UP001623852"/>
    </source>
</evidence>
<feature type="domain" description="Pectate lyase" evidence="4">
    <location>
        <begin position="38"/>
        <end position="274"/>
    </location>
</feature>
<dbReference type="NCBIfam" id="TIGR04183">
    <property type="entry name" value="Por_Secre_tail"/>
    <property type="match status" value="1"/>
</dbReference>
<organism evidence="5 6">
    <name type="scientific">Flavobacterium soyae</name>
    <dbReference type="NCBI Taxonomy" id="2903098"/>
    <lineage>
        <taxon>Bacteria</taxon>
        <taxon>Pseudomonadati</taxon>
        <taxon>Bacteroidota</taxon>
        <taxon>Flavobacteriia</taxon>
        <taxon>Flavobacteriales</taxon>
        <taxon>Flavobacteriaceae</taxon>
        <taxon>Flavobacterium</taxon>
    </lineage>
</organism>
<dbReference type="InterPro" id="IPR045032">
    <property type="entry name" value="PEL"/>
</dbReference>
<evidence type="ECO:0000256" key="2">
    <source>
        <dbReference type="ARBA" id="ARBA00023239"/>
    </source>
</evidence>
<proteinExistence type="inferred from homology"/>
<dbReference type="EMBL" id="CP150845">
    <property type="protein sequence ID" value="WYZ18252.1"/>
    <property type="molecule type" value="Genomic_DNA"/>
</dbReference>
<protein>
    <submittedName>
        <fullName evidence="5">T9SS type A sorting domain-containing protein</fullName>
    </submittedName>
</protein>
<evidence type="ECO:0000256" key="1">
    <source>
        <dbReference type="ARBA" id="ARBA00022729"/>
    </source>
</evidence>
<evidence type="ECO:0000256" key="3">
    <source>
        <dbReference type="RuleBase" id="RU361173"/>
    </source>
</evidence>
<comment type="similarity">
    <text evidence="3">Belongs to the polysaccharide lyase 1 family.</text>
</comment>
<sequence length="438" mass="46670">MKRNLFLLILFLSFSAIYSQNYYMTAPEGYGAAASGGGTAAPVTVSTYADLIAKLKLTSPQVILISGTINCSYTSLLVNDKTIIGLTGARLVNTDQTAAGSGILNLKPGSNNIIIRNLIFEGPGAYDVDGHDNLTSEAANIWVDHCEFQDGMDGNFDNKGTADNVTVSWSKFTYLKTPKAGGSGGTDDHRFSDLVGSSKTDAPADGHYSITFKNCYWAEGCRERMPRGRNAELHVLNCYYNTSVSGSLAIGLGGGQNNTTCYVEGTDFAKIGTAFKNYISTDGGTVGVTFSDCLKAPDDYGNAVTKPSYTYSAFPAAETADYITNTTCGAGATLQVAADGKISSSCSNLGINNITADLDLKYYPTIIDSILNIKFSSHENGSAFISIFSSNGAKVYANSKSIVSDENLQLNIGNLAKGTYICKIQIENRIKTFKVIKN</sequence>
<dbReference type="InterPro" id="IPR011050">
    <property type="entry name" value="Pectin_lyase_fold/virulence"/>
</dbReference>
<dbReference type="InterPro" id="IPR012334">
    <property type="entry name" value="Pectin_lyas_fold"/>
</dbReference>
<keyword evidence="3" id="KW-0964">Secreted</keyword>
<dbReference type="InterPro" id="IPR026444">
    <property type="entry name" value="Secre_tail"/>
</dbReference>
<dbReference type="PANTHER" id="PTHR31683:SF18">
    <property type="entry name" value="PECTATE LYASE 21-RELATED"/>
    <property type="match status" value="1"/>
</dbReference>
<keyword evidence="1" id="KW-0732">Signal</keyword>
<dbReference type="RefSeq" id="WP_406843227.1">
    <property type="nucleotide sequence ID" value="NZ_CP150845.1"/>
</dbReference>
<evidence type="ECO:0000313" key="5">
    <source>
        <dbReference type="EMBL" id="WYZ18252.1"/>
    </source>
</evidence>
<keyword evidence="3" id="KW-0624">Polysaccharide degradation</keyword>